<dbReference type="Proteomes" id="UP001281147">
    <property type="component" value="Unassembled WGS sequence"/>
</dbReference>
<evidence type="ECO:0000313" key="2">
    <source>
        <dbReference type="Proteomes" id="UP001281147"/>
    </source>
</evidence>
<accession>A0ACC3N9B0</accession>
<gene>
    <name evidence="1" type="ORF">LTR37_008889</name>
</gene>
<name>A0ACC3N9B0_9PEZI</name>
<protein>
    <submittedName>
        <fullName evidence="1">Uncharacterized protein</fullName>
    </submittedName>
</protein>
<proteinExistence type="predicted"/>
<dbReference type="EMBL" id="JAUTXU010000067">
    <property type="protein sequence ID" value="KAK3712798.1"/>
    <property type="molecule type" value="Genomic_DNA"/>
</dbReference>
<evidence type="ECO:0000313" key="1">
    <source>
        <dbReference type="EMBL" id="KAK3712798.1"/>
    </source>
</evidence>
<organism evidence="1 2">
    <name type="scientific">Vermiconidia calcicola</name>
    <dbReference type="NCBI Taxonomy" id="1690605"/>
    <lineage>
        <taxon>Eukaryota</taxon>
        <taxon>Fungi</taxon>
        <taxon>Dikarya</taxon>
        <taxon>Ascomycota</taxon>
        <taxon>Pezizomycotina</taxon>
        <taxon>Dothideomycetes</taxon>
        <taxon>Dothideomycetidae</taxon>
        <taxon>Mycosphaerellales</taxon>
        <taxon>Extremaceae</taxon>
        <taxon>Vermiconidia</taxon>
    </lineage>
</organism>
<sequence>MATYTPFGGKRKRFSDDNDDEASSEAMDGLGLADNKPIVKRAPQKRQKGRLHTKKCIICFCKVAVNRFPKLPHKDADQHDRSVCFSCWEQHLASEVENKGWDMIACPQCEKTLEEAEVKKLAKGETYGVWLEKAAKTCRESDEEYRACPSAECSWGCFLSTKEDGNIFTCQMCQYRYCIICEIPMHEEETCSQYQARLQEERHAEARQTIQAEENEASVRVVTTISKPCPSCGVRIDKYTGCDHVTCGYHDLVVSAILSALTLHLGCKCKHEFCWECFVPYRGPNSVWGPPARGNDAHQPTCKHHTNRLPAYEEEEDEEELEFD</sequence>
<comment type="caution">
    <text evidence="1">The sequence shown here is derived from an EMBL/GenBank/DDBJ whole genome shotgun (WGS) entry which is preliminary data.</text>
</comment>
<keyword evidence="2" id="KW-1185">Reference proteome</keyword>
<reference evidence="1" key="1">
    <citation type="submission" date="2023-07" db="EMBL/GenBank/DDBJ databases">
        <title>Black Yeasts Isolated from many extreme environments.</title>
        <authorList>
            <person name="Coleine C."/>
            <person name="Stajich J.E."/>
            <person name="Selbmann L."/>
        </authorList>
    </citation>
    <scope>NUCLEOTIDE SEQUENCE</scope>
    <source>
        <strain evidence="1">CCFEE 5714</strain>
    </source>
</reference>